<dbReference type="SMART" id="SM00382">
    <property type="entry name" value="AAA"/>
    <property type="match status" value="1"/>
</dbReference>
<proteinExistence type="predicted"/>
<dbReference type="AlphaFoldDB" id="A0A7J0BVU0"/>
<dbReference type="InterPro" id="IPR002078">
    <property type="entry name" value="Sigma_54_int"/>
</dbReference>
<dbReference type="FunFam" id="3.40.50.300:FF:000006">
    <property type="entry name" value="DNA-binding transcriptional regulator NtrC"/>
    <property type="match status" value="1"/>
</dbReference>
<dbReference type="SUPFAM" id="SSF52540">
    <property type="entry name" value="P-loop containing nucleoside triphosphate hydrolases"/>
    <property type="match status" value="1"/>
</dbReference>
<dbReference type="InterPro" id="IPR001789">
    <property type="entry name" value="Sig_transdc_resp-reg_receiver"/>
</dbReference>
<dbReference type="EMBL" id="BLVP01000008">
    <property type="protein sequence ID" value="GFM37291.1"/>
    <property type="molecule type" value="Genomic_DNA"/>
</dbReference>
<accession>A0A7J0BVU0</accession>
<feature type="domain" description="Sigma-54 factor interaction" evidence="7">
    <location>
        <begin position="134"/>
        <end position="363"/>
    </location>
</feature>
<dbReference type="InterPro" id="IPR011006">
    <property type="entry name" value="CheY-like_superfamily"/>
</dbReference>
<evidence type="ECO:0000256" key="4">
    <source>
        <dbReference type="ARBA" id="ARBA00023125"/>
    </source>
</evidence>
<dbReference type="InterPro" id="IPR025662">
    <property type="entry name" value="Sigma_54_int_dom_ATP-bd_1"/>
</dbReference>
<evidence type="ECO:0000256" key="3">
    <source>
        <dbReference type="ARBA" id="ARBA00023015"/>
    </source>
</evidence>
<dbReference type="InterPro" id="IPR027417">
    <property type="entry name" value="P-loop_NTPase"/>
</dbReference>
<dbReference type="Gene3D" id="1.10.8.60">
    <property type="match status" value="1"/>
</dbReference>
<feature type="modified residue" description="4-aspartylphosphate" evidence="6">
    <location>
        <position position="52"/>
    </location>
</feature>
<protein>
    <submittedName>
        <fullName evidence="9">Fis family transcriptional regulator</fullName>
    </submittedName>
</protein>
<dbReference type="PROSITE" id="PS00676">
    <property type="entry name" value="SIGMA54_INTERACT_2"/>
    <property type="match status" value="1"/>
</dbReference>
<dbReference type="GO" id="GO:0000160">
    <property type="term" value="P:phosphorelay signal transduction system"/>
    <property type="evidence" value="ECO:0007669"/>
    <property type="project" value="InterPro"/>
</dbReference>
<dbReference type="InterPro" id="IPR003593">
    <property type="entry name" value="AAA+_ATPase"/>
</dbReference>
<evidence type="ECO:0000256" key="6">
    <source>
        <dbReference type="PROSITE-ProRule" id="PRU00169"/>
    </source>
</evidence>
<dbReference type="Pfam" id="PF25601">
    <property type="entry name" value="AAA_lid_14"/>
    <property type="match status" value="1"/>
</dbReference>
<evidence type="ECO:0000256" key="2">
    <source>
        <dbReference type="ARBA" id="ARBA00022840"/>
    </source>
</evidence>
<dbReference type="Gene3D" id="3.40.50.300">
    <property type="entry name" value="P-loop containing nucleotide triphosphate hydrolases"/>
    <property type="match status" value="1"/>
</dbReference>
<dbReference type="SUPFAM" id="SSF52172">
    <property type="entry name" value="CheY-like"/>
    <property type="match status" value="1"/>
</dbReference>
<evidence type="ECO:0000313" key="10">
    <source>
        <dbReference type="Proteomes" id="UP000503820"/>
    </source>
</evidence>
<dbReference type="PANTHER" id="PTHR32071">
    <property type="entry name" value="TRANSCRIPTIONAL REGULATORY PROTEIN"/>
    <property type="match status" value="1"/>
</dbReference>
<dbReference type="PANTHER" id="PTHR32071:SF113">
    <property type="entry name" value="ALGINATE BIOSYNTHESIS TRANSCRIPTIONAL REGULATORY PROTEIN ALGB"/>
    <property type="match status" value="1"/>
</dbReference>
<keyword evidence="5" id="KW-0804">Transcription</keyword>
<dbReference type="InterPro" id="IPR058031">
    <property type="entry name" value="AAA_lid_NorR"/>
</dbReference>
<dbReference type="InterPro" id="IPR025944">
    <property type="entry name" value="Sigma_54_int_dom_CS"/>
</dbReference>
<sequence>MANILIIDDSIILCTSLDANLKKMGHSSRYATSINDAVKRMEEERADIIFLDVNLPEGSGITFIPKLLSLSPASSIVILSGEGDGEIITDAFAAGAKDYLLKPVSRARLEKVVRNLIRHGIPECANLTLAREEIIGSSAALMTSLHKLALACKAKGNVLITGETGTGKELFARALHKNSDRADKRYIVVDCTNLPGSLAESLLFGHDKGSFTGADQKKKGLFHLADGGTLFLDEIGDLDLATQKSLLRVLQEKKFRPLSSSEEVFSDFRLVAATNCDLKEMVRKGTFRHDLYYRVQAFTIELPALRERLGDIDLLTRHYAEAICREHKIPPKEMDEDFLQALRSYNWPGNIRELVNVLQVAIQKAFYDTCLNYYHLPQELRLNRAMQDAVDRAAPQEEPQQGLHLGDIFVSASSLGSFPDMKCVRQEAINTIEHQYLKKLVDASCASVVTACQLSGLSRARLYELLQKHNLSLRSH</sequence>
<dbReference type="InterPro" id="IPR025943">
    <property type="entry name" value="Sigma_54_int_dom_ATP-bd_2"/>
</dbReference>
<keyword evidence="2" id="KW-0067">ATP-binding</keyword>
<dbReference type="Proteomes" id="UP000503820">
    <property type="component" value="Unassembled WGS sequence"/>
</dbReference>
<keyword evidence="6" id="KW-0597">Phosphoprotein</keyword>
<keyword evidence="1" id="KW-0547">Nucleotide-binding</keyword>
<dbReference type="Pfam" id="PF00158">
    <property type="entry name" value="Sigma54_activat"/>
    <property type="match status" value="1"/>
</dbReference>
<dbReference type="SMART" id="SM00448">
    <property type="entry name" value="REC"/>
    <property type="match status" value="1"/>
</dbReference>
<dbReference type="CDD" id="cd00009">
    <property type="entry name" value="AAA"/>
    <property type="match status" value="1"/>
</dbReference>
<keyword evidence="4" id="KW-0238">DNA-binding</keyword>
<dbReference type="PROSITE" id="PS50045">
    <property type="entry name" value="SIGMA54_INTERACT_4"/>
    <property type="match status" value="1"/>
</dbReference>
<gene>
    <name evidence="9" type="ORF">DSM19430T_19750</name>
</gene>
<reference evidence="9 10" key="1">
    <citation type="submission" date="2020-05" db="EMBL/GenBank/DDBJ databases">
        <title>Draft genome sequence of Desulfovibrio psychrotolerans JS1T.</title>
        <authorList>
            <person name="Ueno A."/>
            <person name="Tamazawa S."/>
            <person name="Tamamura S."/>
            <person name="Murakami T."/>
            <person name="Kiyama T."/>
            <person name="Inomata H."/>
            <person name="Amano Y."/>
            <person name="Miyakawa K."/>
            <person name="Tamaki H."/>
            <person name="Naganuma T."/>
            <person name="Kaneko K."/>
        </authorList>
    </citation>
    <scope>NUCLEOTIDE SEQUENCE [LARGE SCALE GENOMIC DNA]</scope>
    <source>
        <strain evidence="9 10">JS1</strain>
    </source>
</reference>
<evidence type="ECO:0000256" key="5">
    <source>
        <dbReference type="ARBA" id="ARBA00023163"/>
    </source>
</evidence>
<evidence type="ECO:0000313" key="9">
    <source>
        <dbReference type="EMBL" id="GFM37291.1"/>
    </source>
</evidence>
<dbReference type="RefSeq" id="WP_174409906.1">
    <property type="nucleotide sequence ID" value="NZ_BLVP01000008.1"/>
</dbReference>
<dbReference type="PROSITE" id="PS50110">
    <property type="entry name" value="RESPONSE_REGULATORY"/>
    <property type="match status" value="1"/>
</dbReference>
<evidence type="ECO:0000256" key="1">
    <source>
        <dbReference type="ARBA" id="ARBA00022741"/>
    </source>
</evidence>
<dbReference type="PROSITE" id="PS00688">
    <property type="entry name" value="SIGMA54_INTERACT_3"/>
    <property type="match status" value="1"/>
</dbReference>
<organism evidence="9 10">
    <name type="scientific">Desulfovibrio psychrotolerans</name>
    <dbReference type="NCBI Taxonomy" id="415242"/>
    <lineage>
        <taxon>Bacteria</taxon>
        <taxon>Pseudomonadati</taxon>
        <taxon>Thermodesulfobacteriota</taxon>
        <taxon>Desulfovibrionia</taxon>
        <taxon>Desulfovibrionales</taxon>
        <taxon>Desulfovibrionaceae</taxon>
        <taxon>Desulfovibrio</taxon>
    </lineage>
</organism>
<evidence type="ECO:0000259" key="7">
    <source>
        <dbReference type="PROSITE" id="PS50045"/>
    </source>
</evidence>
<dbReference type="Gene3D" id="3.40.50.2300">
    <property type="match status" value="1"/>
</dbReference>
<evidence type="ECO:0000259" key="8">
    <source>
        <dbReference type="PROSITE" id="PS50110"/>
    </source>
</evidence>
<keyword evidence="10" id="KW-1185">Reference proteome</keyword>
<dbReference type="PROSITE" id="PS00675">
    <property type="entry name" value="SIGMA54_INTERACT_1"/>
    <property type="match status" value="1"/>
</dbReference>
<comment type="caution">
    <text evidence="9">The sequence shown here is derived from an EMBL/GenBank/DDBJ whole genome shotgun (WGS) entry which is preliminary data.</text>
</comment>
<dbReference type="GO" id="GO:0005524">
    <property type="term" value="F:ATP binding"/>
    <property type="evidence" value="ECO:0007669"/>
    <property type="project" value="UniProtKB-KW"/>
</dbReference>
<dbReference type="GO" id="GO:0006355">
    <property type="term" value="P:regulation of DNA-templated transcription"/>
    <property type="evidence" value="ECO:0007669"/>
    <property type="project" value="InterPro"/>
</dbReference>
<dbReference type="Pfam" id="PF00072">
    <property type="entry name" value="Response_reg"/>
    <property type="match status" value="1"/>
</dbReference>
<name>A0A7J0BVU0_9BACT</name>
<dbReference type="GO" id="GO:0003677">
    <property type="term" value="F:DNA binding"/>
    <property type="evidence" value="ECO:0007669"/>
    <property type="project" value="UniProtKB-KW"/>
</dbReference>
<keyword evidence="3" id="KW-0805">Transcription regulation</keyword>
<feature type="domain" description="Response regulatory" evidence="8">
    <location>
        <begin position="3"/>
        <end position="117"/>
    </location>
</feature>